<gene>
    <name evidence="2" type="ORF">B0A49_07913</name>
</gene>
<dbReference type="EMBL" id="NAJN01001810">
    <property type="protein sequence ID" value="TKA61084.1"/>
    <property type="molecule type" value="Genomic_DNA"/>
</dbReference>
<feature type="region of interest" description="Disordered" evidence="1">
    <location>
        <begin position="99"/>
        <end position="137"/>
    </location>
</feature>
<name>A0A4U0WE76_9PEZI</name>
<keyword evidence="3" id="KW-1185">Reference proteome</keyword>
<evidence type="ECO:0000313" key="3">
    <source>
        <dbReference type="Proteomes" id="UP000308768"/>
    </source>
</evidence>
<comment type="caution">
    <text evidence="2">The sequence shown here is derived from an EMBL/GenBank/DDBJ whole genome shotgun (WGS) entry which is preliminary data.</text>
</comment>
<protein>
    <submittedName>
        <fullName evidence="2">Uncharacterized protein</fullName>
    </submittedName>
</protein>
<dbReference type="Proteomes" id="UP000308768">
    <property type="component" value="Unassembled WGS sequence"/>
</dbReference>
<proteinExistence type="predicted"/>
<evidence type="ECO:0000256" key="1">
    <source>
        <dbReference type="SAM" id="MobiDB-lite"/>
    </source>
</evidence>
<reference evidence="2 3" key="1">
    <citation type="submission" date="2017-03" db="EMBL/GenBank/DDBJ databases">
        <title>Genomes of endolithic fungi from Antarctica.</title>
        <authorList>
            <person name="Coleine C."/>
            <person name="Masonjones S."/>
            <person name="Stajich J.E."/>
        </authorList>
    </citation>
    <scope>NUCLEOTIDE SEQUENCE [LARGE SCALE GENOMIC DNA]</scope>
    <source>
        <strain evidence="2 3">CCFEE 5187</strain>
    </source>
</reference>
<organism evidence="2 3">
    <name type="scientific">Cryomyces minteri</name>
    <dbReference type="NCBI Taxonomy" id="331657"/>
    <lineage>
        <taxon>Eukaryota</taxon>
        <taxon>Fungi</taxon>
        <taxon>Dikarya</taxon>
        <taxon>Ascomycota</taxon>
        <taxon>Pezizomycotina</taxon>
        <taxon>Dothideomycetes</taxon>
        <taxon>Dothideomycetes incertae sedis</taxon>
        <taxon>Cryomyces</taxon>
    </lineage>
</organism>
<sequence length="176" mass="19211">MTFPKVPGSIPGRDAWILEMVDSANGNDPAFAEALKTPIAQGALAKAWEFLEKNKAVYDIETAHLRLVTVGDSKGTLWLYYCKHNGDSHRFKTGVSFGRNSTAQDSKDTSPSETAGTVNRGPVIEDSTKKPVESVQTFIPDQTTKDVEYAGNSDLVDWTVISNDEDGEWELLEGAS</sequence>
<accession>A0A4U0WE76</accession>
<evidence type="ECO:0000313" key="2">
    <source>
        <dbReference type="EMBL" id="TKA61084.1"/>
    </source>
</evidence>
<dbReference type="AlphaFoldDB" id="A0A4U0WE76"/>